<name>A0ABV5JXQ6_9FLAO</name>
<dbReference type="RefSeq" id="WP_158283803.1">
    <property type="nucleotide sequence ID" value="NZ_BMNS01000007.1"/>
</dbReference>
<reference evidence="1 2" key="1">
    <citation type="submission" date="2024-09" db="EMBL/GenBank/DDBJ databases">
        <authorList>
            <person name="Sun Q."/>
            <person name="Mori K."/>
        </authorList>
    </citation>
    <scope>NUCLEOTIDE SEQUENCE [LARGE SCALE GENOMIC DNA]</scope>
    <source>
        <strain evidence="1 2">JCM 13034</strain>
    </source>
</reference>
<keyword evidence="2" id="KW-1185">Reference proteome</keyword>
<evidence type="ECO:0000313" key="1">
    <source>
        <dbReference type="EMBL" id="MFB9271181.1"/>
    </source>
</evidence>
<organism evidence="1 2">
    <name type="scientific">Lutibacter litoralis</name>
    <dbReference type="NCBI Taxonomy" id="321268"/>
    <lineage>
        <taxon>Bacteria</taxon>
        <taxon>Pseudomonadati</taxon>
        <taxon>Bacteroidota</taxon>
        <taxon>Flavobacteriia</taxon>
        <taxon>Flavobacteriales</taxon>
        <taxon>Flavobacteriaceae</taxon>
        <taxon>Lutibacter</taxon>
    </lineage>
</organism>
<sequence>MKSIFKKTKKTLTMKIKNKMLKLNTLAPGFNYKNKNGAVNKPKTGILL</sequence>
<gene>
    <name evidence="1" type="ORF">ACFFT3_04715</name>
</gene>
<accession>A0ABV5JXQ6</accession>
<evidence type="ECO:0000313" key="2">
    <source>
        <dbReference type="Proteomes" id="UP001589665"/>
    </source>
</evidence>
<comment type="caution">
    <text evidence="1">The sequence shown here is derived from an EMBL/GenBank/DDBJ whole genome shotgun (WGS) entry which is preliminary data.</text>
</comment>
<protein>
    <submittedName>
        <fullName evidence="1">Uncharacterized protein</fullName>
    </submittedName>
</protein>
<dbReference type="Proteomes" id="UP001589665">
    <property type="component" value="Unassembled WGS sequence"/>
</dbReference>
<dbReference type="EMBL" id="JBHMDX010000004">
    <property type="protein sequence ID" value="MFB9271181.1"/>
    <property type="molecule type" value="Genomic_DNA"/>
</dbReference>
<proteinExistence type="predicted"/>